<comment type="caution">
    <text evidence="1">The sequence shown here is derived from an EMBL/GenBank/DDBJ whole genome shotgun (WGS) entry which is preliminary data.</text>
</comment>
<dbReference type="RefSeq" id="WP_380679174.1">
    <property type="nucleotide sequence ID" value="NZ_CP173186.1"/>
</dbReference>
<evidence type="ECO:0000313" key="2">
    <source>
        <dbReference type="Proteomes" id="UP001589792"/>
    </source>
</evidence>
<dbReference type="EMBL" id="JBHLXG010000030">
    <property type="protein sequence ID" value="MFC0228921.1"/>
    <property type="molecule type" value="Genomic_DNA"/>
</dbReference>
<evidence type="ECO:0000313" key="1">
    <source>
        <dbReference type="EMBL" id="MFC0228921.1"/>
    </source>
</evidence>
<dbReference type="InterPro" id="IPR053138">
    <property type="entry name" value="N-alpha-Ac-DABA_deacetylase"/>
</dbReference>
<sequence>MVGQVSPLRFSTLSCPQQDASLPVPYVEVGGPRHFDKKLIQASVDGVMNILADYAMSNEKVGKVAKDTNFFFGNKLDTIVSKTGGYVEMLVDLGDQVKAGQKIAIQRNFFGKTTMEYFSNVNGMVSIIARDALREPGTELLSILSYEEGCKEQGCQYVGELE</sequence>
<accession>A0ABV6EIU3</accession>
<protein>
    <submittedName>
        <fullName evidence="1">Succinylglutamate desuccinylase/aspartoacylase family protein</fullName>
    </submittedName>
</protein>
<dbReference type="PANTHER" id="PTHR37326:SF1">
    <property type="entry name" value="BLL3975 PROTEIN"/>
    <property type="match status" value="1"/>
</dbReference>
<dbReference type="SUPFAM" id="SSF53187">
    <property type="entry name" value="Zn-dependent exopeptidases"/>
    <property type="match status" value="1"/>
</dbReference>
<dbReference type="Proteomes" id="UP001589792">
    <property type="component" value="Unassembled WGS sequence"/>
</dbReference>
<keyword evidence="2" id="KW-1185">Reference proteome</keyword>
<name>A0ABV6EIU3_9GAMM</name>
<dbReference type="Gene3D" id="3.40.630.10">
    <property type="entry name" value="Zn peptidases"/>
    <property type="match status" value="1"/>
</dbReference>
<dbReference type="PANTHER" id="PTHR37326">
    <property type="entry name" value="BLL3975 PROTEIN"/>
    <property type="match status" value="1"/>
</dbReference>
<proteinExistence type="predicted"/>
<organism evidence="1 2">
    <name type="scientific">Serratia aquatilis</name>
    <dbReference type="NCBI Taxonomy" id="1737515"/>
    <lineage>
        <taxon>Bacteria</taxon>
        <taxon>Pseudomonadati</taxon>
        <taxon>Pseudomonadota</taxon>
        <taxon>Gammaproteobacteria</taxon>
        <taxon>Enterobacterales</taxon>
        <taxon>Yersiniaceae</taxon>
        <taxon>Serratia</taxon>
    </lineage>
</organism>
<reference evidence="1 2" key="1">
    <citation type="submission" date="2024-09" db="EMBL/GenBank/DDBJ databases">
        <authorList>
            <person name="Sun Q."/>
            <person name="Mori K."/>
        </authorList>
    </citation>
    <scope>NUCLEOTIDE SEQUENCE [LARGE SCALE GENOMIC DNA]</scope>
    <source>
        <strain evidence="1 2">CCM 8626</strain>
    </source>
</reference>
<gene>
    <name evidence="1" type="ORF">ACFFJ3_20920</name>
</gene>